<reference evidence="1" key="1">
    <citation type="submission" date="2020-06" db="EMBL/GenBank/DDBJ databases">
        <title>Draft genome of Bugula neritina, a colonial animal packing powerful symbionts and potential medicines.</title>
        <authorList>
            <person name="Rayko M."/>
        </authorList>
    </citation>
    <scope>NUCLEOTIDE SEQUENCE [LARGE SCALE GENOMIC DNA]</scope>
    <source>
        <strain evidence="1">Kwan_BN1</strain>
    </source>
</reference>
<sequence length="77" mass="9185">MQQNDYIVWLTQSFMAKIPNFLESNNYNMYTLYNKSYSNINFFSGSIQTDYGLPTKAIHARLNYWANIREDAKRSWS</sequence>
<evidence type="ECO:0000313" key="2">
    <source>
        <dbReference type="Proteomes" id="UP000593567"/>
    </source>
</evidence>
<dbReference type="AlphaFoldDB" id="A0A7J7KKN6"/>
<proteinExistence type="predicted"/>
<keyword evidence="2" id="KW-1185">Reference proteome</keyword>
<protein>
    <submittedName>
        <fullName evidence="1">Uncharacterized protein</fullName>
    </submittedName>
</protein>
<name>A0A7J7KKN6_BUGNE</name>
<organism evidence="1 2">
    <name type="scientific">Bugula neritina</name>
    <name type="common">Brown bryozoan</name>
    <name type="synonym">Sertularia neritina</name>
    <dbReference type="NCBI Taxonomy" id="10212"/>
    <lineage>
        <taxon>Eukaryota</taxon>
        <taxon>Metazoa</taxon>
        <taxon>Spiralia</taxon>
        <taxon>Lophotrochozoa</taxon>
        <taxon>Bryozoa</taxon>
        <taxon>Gymnolaemata</taxon>
        <taxon>Cheilostomatida</taxon>
        <taxon>Flustrina</taxon>
        <taxon>Buguloidea</taxon>
        <taxon>Bugulidae</taxon>
        <taxon>Bugula</taxon>
    </lineage>
</organism>
<comment type="caution">
    <text evidence="1">The sequence shown here is derived from an EMBL/GenBank/DDBJ whole genome shotgun (WGS) entry which is preliminary data.</text>
</comment>
<gene>
    <name evidence="1" type="ORF">EB796_002811</name>
</gene>
<dbReference type="EMBL" id="VXIV02000335">
    <property type="protein sequence ID" value="KAF6038875.1"/>
    <property type="molecule type" value="Genomic_DNA"/>
</dbReference>
<accession>A0A7J7KKN6</accession>
<evidence type="ECO:0000313" key="1">
    <source>
        <dbReference type="EMBL" id="KAF6038875.1"/>
    </source>
</evidence>
<dbReference type="Proteomes" id="UP000593567">
    <property type="component" value="Unassembled WGS sequence"/>
</dbReference>